<name>A0ABP7LWQ7_9GAMM</name>
<dbReference type="SUPFAM" id="SSF54523">
    <property type="entry name" value="Pili subunits"/>
    <property type="match status" value="1"/>
</dbReference>
<reference evidence="8" key="1">
    <citation type="journal article" date="2019" name="Int. J. Syst. Evol. Microbiol.">
        <title>The Global Catalogue of Microorganisms (GCM) 10K type strain sequencing project: providing services to taxonomists for standard genome sequencing and annotation.</title>
        <authorList>
            <consortium name="The Broad Institute Genomics Platform"/>
            <consortium name="The Broad Institute Genome Sequencing Center for Infectious Disease"/>
            <person name="Wu L."/>
            <person name="Ma J."/>
        </authorList>
    </citation>
    <scope>NUCLEOTIDE SEQUENCE [LARGE SCALE GENOMIC DNA]</scope>
    <source>
        <strain evidence="8">JCM 17551</strain>
    </source>
</reference>
<dbReference type="PANTHER" id="PTHR30093:SF44">
    <property type="entry name" value="TYPE II SECRETION SYSTEM CORE PROTEIN G"/>
    <property type="match status" value="1"/>
</dbReference>
<dbReference type="NCBIfam" id="TIGR02532">
    <property type="entry name" value="IV_pilin_GFxxxE"/>
    <property type="match status" value="1"/>
</dbReference>
<evidence type="ECO:0000256" key="6">
    <source>
        <dbReference type="SAM" id="Phobius"/>
    </source>
</evidence>
<evidence type="ECO:0000256" key="3">
    <source>
        <dbReference type="ARBA" id="ARBA00022692"/>
    </source>
</evidence>
<dbReference type="InterPro" id="IPR031982">
    <property type="entry name" value="PilE-like"/>
</dbReference>
<dbReference type="RefSeq" id="WP_344794331.1">
    <property type="nucleotide sequence ID" value="NZ_BAABBN010000002.1"/>
</dbReference>
<evidence type="ECO:0000313" key="7">
    <source>
        <dbReference type="EMBL" id="GAA3910061.1"/>
    </source>
</evidence>
<dbReference type="Proteomes" id="UP001501565">
    <property type="component" value="Unassembled WGS sequence"/>
</dbReference>
<sequence>MIKTKGFTLIELMVTVAIIGILVSVALPAYNSYVRSGQTKVASNNLETLKLFEEAYYLNNNTYVAGTMTGGSGGPLETTLGFKPEGNNAGAYTYTVAACSGGNITDCYKITVTLASDTSVVETYEKN</sequence>
<proteinExistence type="predicted"/>
<comment type="subcellular location">
    <subcellularLocation>
        <location evidence="1">Membrane</location>
        <topology evidence="1">Single-pass membrane protein</topology>
    </subcellularLocation>
</comment>
<dbReference type="Pfam" id="PF07963">
    <property type="entry name" value="N_methyl"/>
    <property type="match status" value="1"/>
</dbReference>
<evidence type="ECO:0000256" key="2">
    <source>
        <dbReference type="ARBA" id="ARBA00022481"/>
    </source>
</evidence>
<dbReference type="PANTHER" id="PTHR30093">
    <property type="entry name" value="GENERAL SECRETION PATHWAY PROTEIN G"/>
    <property type="match status" value="1"/>
</dbReference>
<dbReference type="InterPro" id="IPR045584">
    <property type="entry name" value="Pilin-like"/>
</dbReference>
<feature type="transmembrane region" description="Helical" evidence="6">
    <location>
        <begin position="12"/>
        <end position="30"/>
    </location>
</feature>
<accession>A0ABP7LWQ7</accession>
<evidence type="ECO:0000313" key="8">
    <source>
        <dbReference type="Proteomes" id="UP001501565"/>
    </source>
</evidence>
<keyword evidence="3 6" id="KW-0812">Transmembrane</keyword>
<evidence type="ECO:0000256" key="1">
    <source>
        <dbReference type="ARBA" id="ARBA00004167"/>
    </source>
</evidence>
<gene>
    <name evidence="7" type="ORF">GCM10022277_00930</name>
</gene>
<dbReference type="Gene3D" id="3.30.700.10">
    <property type="entry name" value="Glycoprotein, Type 4 Pilin"/>
    <property type="match status" value="1"/>
</dbReference>
<organism evidence="7 8">
    <name type="scientific">Litoribacillus peritrichatus</name>
    <dbReference type="NCBI Taxonomy" id="718191"/>
    <lineage>
        <taxon>Bacteria</taxon>
        <taxon>Pseudomonadati</taxon>
        <taxon>Pseudomonadota</taxon>
        <taxon>Gammaproteobacteria</taxon>
        <taxon>Oceanospirillales</taxon>
        <taxon>Oceanospirillaceae</taxon>
        <taxon>Litoribacillus</taxon>
    </lineage>
</organism>
<dbReference type="PRINTS" id="PR00813">
    <property type="entry name" value="BCTERIALGSPG"/>
</dbReference>
<dbReference type="EMBL" id="BAABBN010000002">
    <property type="protein sequence ID" value="GAA3910061.1"/>
    <property type="molecule type" value="Genomic_DNA"/>
</dbReference>
<evidence type="ECO:0000256" key="4">
    <source>
        <dbReference type="ARBA" id="ARBA00022989"/>
    </source>
</evidence>
<keyword evidence="5 6" id="KW-0472">Membrane</keyword>
<dbReference type="PROSITE" id="PS00409">
    <property type="entry name" value="PROKAR_NTER_METHYL"/>
    <property type="match status" value="1"/>
</dbReference>
<dbReference type="Pfam" id="PF16732">
    <property type="entry name" value="ComP_DUS"/>
    <property type="match status" value="1"/>
</dbReference>
<keyword evidence="2" id="KW-0488">Methylation</keyword>
<keyword evidence="8" id="KW-1185">Reference proteome</keyword>
<dbReference type="InterPro" id="IPR012902">
    <property type="entry name" value="N_methyl_site"/>
</dbReference>
<comment type="caution">
    <text evidence="7">The sequence shown here is derived from an EMBL/GenBank/DDBJ whole genome shotgun (WGS) entry which is preliminary data.</text>
</comment>
<evidence type="ECO:0000256" key="5">
    <source>
        <dbReference type="ARBA" id="ARBA00023136"/>
    </source>
</evidence>
<dbReference type="InterPro" id="IPR000983">
    <property type="entry name" value="Bac_GSPG_pilin"/>
</dbReference>
<protein>
    <submittedName>
        <fullName evidence="7">Type IV pilin protein</fullName>
    </submittedName>
</protein>
<keyword evidence="4 6" id="KW-1133">Transmembrane helix</keyword>